<dbReference type="GeneID" id="40085475"/>
<protein>
    <submittedName>
        <fullName evidence="1">Uncharacterized protein</fullName>
    </submittedName>
</protein>
<organism evidence="1 2">
    <name type="scientific">Serratia phage CHI14</name>
    <dbReference type="NCBI Taxonomy" id="2006941"/>
    <lineage>
        <taxon>Viruses</taxon>
        <taxon>Duplodnaviria</taxon>
        <taxon>Heunggongvirae</taxon>
        <taxon>Uroviricota</taxon>
        <taxon>Caudoviricetes</taxon>
        <taxon>Pantevenvirales</taxon>
        <taxon>Straboviridae</taxon>
        <taxon>Tevenvirinae</taxon>
        <taxon>Winklervirus</taxon>
        <taxon>Winklervirus chi14</taxon>
    </lineage>
</organism>
<proteinExistence type="predicted"/>
<dbReference type="EMBL" id="MF036690">
    <property type="protein sequence ID" value="ARW57489.1"/>
    <property type="molecule type" value="Genomic_DNA"/>
</dbReference>
<name>A0A1Z1LXB7_9CAUD</name>
<sequence length="86" mass="9741">MVIVSKTKKTELSILIRSESRGQEQLRIEIDDTEIVLRARSCMTGVCAVQAHMYPQRVANACKALIPDVFSSELDILVREILKHLM</sequence>
<keyword evidence="2" id="KW-1185">Reference proteome</keyword>
<dbReference type="RefSeq" id="YP_009609391.1">
    <property type="nucleotide sequence ID" value="NC_041996.1"/>
</dbReference>
<evidence type="ECO:0000313" key="1">
    <source>
        <dbReference type="EMBL" id="ARW57489.1"/>
    </source>
</evidence>
<accession>A0A1Z1LXB7</accession>
<dbReference type="Proteomes" id="UP000225148">
    <property type="component" value="Segment"/>
</dbReference>
<dbReference type="KEGG" id="vg:40085475"/>
<evidence type="ECO:0000313" key="2">
    <source>
        <dbReference type="Proteomes" id="UP000225148"/>
    </source>
</evidence>
<reference evidence="1 2" key="1">
    <citation type="submission" date="2017-04" db="EMBL/GenBank/DDBJ databases">
        <title>Environmental T4-family bacteriophages evolve to escape abortive infection via multiple routes in a bacterial host employing altruistic suicide through Type III toxin-antitoxin systems.</title>
        <authorList>
            <person name="Chen B."/>
            <person name="Salmond G.P.C."/>
            <person name="Akusobi C."/>
            <person name="Fang X."/>
        </authorList>
    </citation>
    <scope>NUCLEOTIDE SEQUENCE [LARGE SCALE GENOMIC DNA]</scope>
</reference>
<dbReference type="OrthoDB" id="39856at10239"/>